<dbReference type="EMBL" id="QQAZ01000005">
    <property type="protein sequence ID" value="RDI50900.1"/>
    <property type="molecule type" value="Genomic_DNA"/>
</dbReference>
<accession>A0A370H3X9</accession>
<gene>
    <name evidence="7" type="primary">ribH</name>
    <name evidence="8" type="ORF">DFR68_105377</name>
</gene>
<dbReference type="PANTHER" id="PTHR21058:SF0">
    <property type="entry name" value="6,7-DIMETHYL-8-RIBITYLLUMAZINE SYNTHASE"/>
    <property type="match status" value="1"/>
</dbReference>
<comment type="caution">
    <text evidence="8">The sequence shown here is derived from an EMBL/GenBank/DDBJ whole genome shotgun (WGS) entry which is preliminary data.</text>
</comment>
<protein>
    <recommendedName>
        <fullName evidence="3 7">6,7-dimethyl-8-ribityllumazine synthase</fullName>
        <shortName evidence="7">DMRL synthase</shortName>
        <shortName evidence="7">LS</shortName>
        <shortName evidence="7">Lumazine synthase</shortName>
        <ecNumber evidence="3 7">2.5.1.78</ecNumber>
    </recommendedName>
</protein>
<dbReference type="InterPro" id="IPR036467">
    <property type="entry name" value="LS/RS_sf"/>
</dbReference>
<reference evidence="8 9" key="1">
    <citation type="submission" date="2018-07" db="EMBL/GenBank/DDBJ databases">
        <title>Genomic Encyclopedia of Type Strains, Phase IV (KMG-IV): sequencing the most valuable type-strain genomes for metagenomic binning, comparative biology and taxonomic classification.</title>
        <authorList>
            <person name="Goeker M."/>
        </authorList>
    </citation>
    <scope>NUCLEOTIDE SEQUENCE [LARGE SCALE GENOMIC DNA]</scope>
    <source>
        <strain evidence="8 9">DSM 44952</strain>
    </source>
</reference>
<feature type="binding site" evidence="7">
    <location>
        <position position="103"/>
    </location>
    <ligand>
        <name>5-amino-6-(D-ribitylamino)uracil</name>
        <dbReference type="ChEBI" id="CHEBI:15934"/>
    </ligand>
</feature>
<evidence type="ECO:0000256" key="1">
    <source>
        <dbReference type="ARBA" id="ARBA00004917"/>
    </source>
</evidence>
<dbReference type="HAMAP" id="MF_00178">
    <property type="entry name" value="Lumazine_synth"/>
    <property type="match status" value="1"/>
</dbReference>
<evidence type="ECO:0000256" key="2">
    <source>
        <dbReference type="ARBA" id="ARBA00007424"/>
    </source>
</evidence>
<comment type="similarity">
    <text evidence="2 7">Belongs to the DMRL synthase family.</text>
</comment>
<comment type="catalytic activity">
    <reaction evidence="6 7">
        <text>(2S)-2-hydroxy-3-oxobutyl phosphate + 5-amino-6-(D-ribitylamino)uracil = 6,7-dimethyl-8-(1-D-ribityl)lumazine + phosphate + 2 H2O + H(+)</text>
        <dbReference type="Rhea" id="RHEA:26152"/>
        <dbReference type="ChEBI" id="CHEBI:15377"/>
        <dbReference type="ChEBI" id="CHEBI:15378"/>
        <dbReference type="ChEBI" id="CHEBI:15934"/>
        <dbReference type="ChEBI" id="CHEBI:43474"/>
        <dbReference type="ChEBI" id="CHEBI:58201"/>
        <dbReference type="ChEBI" id="CHEBI:58830"/>
        <dbReference type="EC" id="2.5.1.78"/>
    </reaction>
</comment>
<dbReference type="GO" id="GO:0009349">
    <property type="term" value="C:riboflavin synthase complex"/>
    <property type="evidence" value="ECO:0007669"/>
    <property type="project" value="UniProtKB-UniRule"/>
</dbReference>
<evidence type="ECO:0000256" key="3">
    <source>
        <dbReference type="ARBA" id="ARBA00012664"/>
    </source>
</evidence>
<dbReference type="PANTHER" id="PTHR21058">
    <property type="entry name" value="6,7-DIMETHYL-8-RIBITYLLUMAZINE SYNTHASE DMRL SYNTHASE LUMAZINE SYNTHASE"/>
    <property type="match status" value="1"/>
</dbReference>
<dbReference type="CDD" id="cd09209">
    <property type="entry name" value="Lumazine_synthase-I"/>
    <property type="match status" value="1"/>
</dbReference>
<dbReference type="GO" id="GO:0009231">
    <property type="term" value="P:riboflavin biosynthetic process"/>
    <property type="evidence" value="ECO:0007669"/>
    <property type="project" value="UniProtKB-UniRule"/>
</dbReference>
<dbReference type="UniPathway" id="UPA00275">
    <property type="reaction ID" value="UER00404"/>
</dbReference>
<dbReference type="Proteomes" id="UP000255355">
    <property type="component" value="Unassembled WGS sequence"/>
</dbReference>
<evidence type="ECO:0000256" key="7">
    <source>
        <dbReference type="HAMAP-Rule" id="MF_00178"/>
    </source>
</evidence>
<evidence type="ECO:0000256" key="5">
    <source>
        <dbReference type="ARBA" id="ARBA00022679"/>
    </source>
</evidence>
<evidence type="ECO:0000256" key="4">
    <source>
        <dbReference type="ARBA" id="ARBA00022619"/>
    </source>
</evidence>
<feature type="binding site" evidence="7">
    <location>
        <position position="117"/>
    </location>
    <ligand>
        <name>(2S)-2-hydroxy-3-oxobutyl phosphate</name>
        <dbReference type="ChEBI" id="CHEBI:58830"/>
    </ligand>
</feature>
<feature type="active site" description="Proton donor" evidence="7">
    <location>
        <position position="78"/>
    </location>
</feature>
<keyword evidence="9" id="KW-1185">Reference proteome</keyword>
<dbReference type="InterPro" id="IPR034964">
    <property type="entry name" value="LS"/>
</dbReference>
<dbReference type="InterPro" id="IPR002180">
    <property type="entry name" value="LS/RS"/>
</dbReference>
<keyword evidence="5 7" id="KW-0808">Transferase</keyword>
<evidence type="ECO:0000313" key="8">
    <source>
        <dbReference type="EMBL" id="RDI50900.1"/>
    </source>
</evidence>
<comment type="pathway">
    <text evidence="1 7">Cofactor biosynthesis; riboflavin biosynthesis; riboflavin from 2-hydroxy-3-oxobutyl phosphate and 5-amino-6-(D-ribitylamino)uracil: step 1/2.</text>
</comment>
<feature type="binding site" evidence="7">
    <location>
        <begin position="75"/>
        <end position="76"/>
    </location>
    <ligand>
        <name>(2S)-2-hydroxy-3-oxobutyl phosphate</name>
        <dbReference type="ChEBI" id="CHEBI:58830"/>
    </ligand>
</feature>
<feature type="binding site" evidence="7">
    <location>
        <begin position="70"/>
        <end position="72"/>
    </location>
    <ligand>
        <name>5-amino-6-(D-ribitylamino)uracil</name>
        <dbReference type="ChEBI" id="CHEBI:15934"/>
    </ligand>
</feature>
<dbReference type="AlphaFoldDB" id="A0A370H3X9"/>
<dbReference type="Gene3D" id="3.40.50.960">
    <property type="entry name" value="Lumazine/riboflavin synthase"/>
    <property type="match status" value="1"/>
</dbReference>
<sequence length="155" mass="15983">MTVTHARRVVVVASTWHDEAAGGLIRGAEGALGRAGVDYSLVRVSSTFHLPVVVKTAARSGADAVVALGVIVRGNSPRFEFFSEAVTSGLMAVAVETGTPVGFGVLIVDDEAQAHDRAGFADSRESKGWESAESALDALRACDELRAASGGSDVV</sequence>
<organism evidence="8 9">
    <name type="scientific">Nocardia mexicana</name>
    <dbReference type="NCBI Taxonomy" id="279262"/>
    <lineage>
        <taxon>Bacteria</taxon>
        <taxon>Bacillati</taxon>
        <taxon>Actinomycetota</taxon>
        <taxon>Actinomycetes</taxon>
        <taxon>Mycobacteriales</taxon>
        <taxon>Nocardiaceae</taxon>
        <taxon>Nocardia</taxon>
    </lineage>
</organism>
<comment type="function">
    <text evidence="7">Catalyzes the formation of 6,7-dimethyl-8-ribityllumazine by condensation of 5-amino-6-(D-ribitylamino)uracil with 3,4-dihydroxy-2-butanone 4-phosphate. This is the penultimate step in the biosynthesis of riboflavin.</text>
</comment>
<feature type="binding site" evidence="7">
    <location>
        <begin position="47"/>
        <end position="49"/>
    </location>
    <ligand>
        <name>5-amino-6-(D-ribitylamino)uracil</name>
        <dbReference type="ChEBI" id="CHEBI:15934"/>
    </ligand>
</feature>
<feature type="binding site" evidence="7">
    <location>
        <position position="16"/>
    </location>
    <ligand>
        <name>5-amino-6-(D-ribitylamino)uracil</name>
        <dbReference type="ChEBI" id="CHEBI:15934"/>
    </ligand>
</feature>
<dbReference type="GO" id="GO:0000906">
    <property type="term" value="F:6,7-dimethyl-8-ribityllumazine synthase activity"/>
    <property type="evidence" value="ECO:0007669"/>
    <property type="project" value="UniProtKB-UniRule"/>
</dbReference>
<dbReference type="EC" id="2.5.1.78" evidence="3 7"/>
<dbReference type="SUPFAM" id="SSF52121">
    <property type="entry name" value="Lumazine synthase"/>
    <property type="match status" value="1"/>
</dbReference>
<dbReference type="NCBIfam" id="TIGR00114">
    <property type="entry name" value="lumazine-synth"/>
    <property type="match status" value="1"/>
</dbReference>
<dbReference type="RefSeq" id="WP_068020210.1">
    <property type="nucleotide sequence ID" value="NZ_QQAZ01000005.1"/>
</dbReference>
<name>A0A370H3X9_9NOCA</name>
<evidence type="ECO:0000313" key="9">
    <source>
        <dbReference type="Proteomes" id="UP000255355"/>
    </source>
</evidence>
<dbReference type="STRING" id="1210089.GCA_001613165_03225"/>
<proteinExistence type="inferred from homology"/>
<evidence type="ECO:0000256" key="6">
    <source>
        <dbReference type="ARBA" id="ARBA00048785"/>
    </source>
</evidence>
<keyword evidence="4 7" id="KW-0686">Riboflavin biosynthesis</keyword>
<dbReference type="GO" id="GO:0005829">
    <property type="term" value="C:cytosol"/>
    <property type="evidence" value="ECO:0007669"/>
    <property type="project" value="TreeGrafter"/>
</dbReference>
<dbReference type="Pfam" id="PF00885">
    <property type="entry name" value="DMRL_synthase"/>
    <property type="match status" value="1"/>
</dbReference>